<accession>A0A4R6U9F9</accession>
<keyword evidence="1" id="KW-0472">Membrane</keyword>
<dbReference type="EMBL" id="SNYM01000031">
    <property type="protein sequence ID" value="TDQ43228.1"/>
    <property type="molecule type" value="Genomic_DNA"/>
</dbReference>
<name>A0A4R6U9F9_9GAMM</name>
<keyword evidence="1" id="KW-0812">Transmembrane</keyword>
<evidence type="ECO:0000313" key="3">
    <source>
        <dbReference type="Proteomes" id="UP000295375"/>
    </source>
</evidence>
<evidence type="ECO:0000256" key="1">
    <source>
        <dbReference type="SAM" id="Phobius"/>
    </source>
</evidence>
<dbReference type="AlphaFoldDB" id="A0A4R6U9F9"/>
<keyword evidence="3" id="KW-1185">Reference proteome</keyword>
<dbReference type="Proteomes" id="UP000295375">
    <property type="component" value="Unassembled WGS sequence"/>
</dbReference>
<dbReference type="RefSeq" id="WP_133593736.1">
    <property type="nucleotide sequence ID" value="NZ_CP037953.1"/>
</dbReference>
<protein>
    <submittedName>
        <fullName evidence="2">Uncharacterized protein</fullName>
    </submittedName>
</protein>
<reference evidence="2 3" key="1">
    <citation type="submission" date="2019-03" db="EMBL/GenBank/DDBJ databases">
        <title>Genomic Encyclopedia of Type Strains, Phase IV (KMG-IV): sequencing the most valuable type-strain genomes for metagenomic binning, comparative biology and taxonomic classification.</title>
        <authorList>
            <person name="Goeker M."/>
        </authorList>
    </citation>
    <scope>NUCLEOTIDE SEQUENCE [LARGE SCALE GENOMIC DNA]</scope>
    <source>
        <strain evidence="2 3">DSM 103792</strain>
    </source>
</reference>
<comment type="caution">
    <text evidence="2">The sequence shown here is derived from an EMBL/GenBank/DDBJ whole genome shotgun (WGS) entry which is preliminary data.</text>
</comment>
<feature type="transmembrane region" description="Helical" evidence="1">
    <location>
        <begin position="37"/>
        <end position="55"/>
    </location>
</feature>
<organism evidence="2 3">
    <name type="scientific">Permianibacter aggregans</name>
    <dbReference type="NCBI Taxonomy" id="1510150"/>
    <lineage>
        <taxon>Bacteria</taxon>
        <taxon>Pseudomonadati</taxon>
        <taxon>Pseudomonadota</taxon>
        <taxon>Gammaproteobacteria</taxon>
        <taxon>Pseudomonadales</taxon>
        <taxon>Pseudomonadaceae</taxon>
        <taxon>Permianibacter</taxon>
    </lineage>
</organism>
<gene>
    <name evidence="2" type="ORF">EV696_13126</name>
</gene>
<proteinExistence type="predicted"/>
<sequence>MKQMIQGVNSESRSMDSLSEVTFTTISDGASLKIKNLLILCSMALITGIYLVWVWEVKSLISSLNDKIAKNDHEADFSQIVTKDWELVCSLHPYSGPLYLKQYDRVYEPQGYPDDGTWELLFIDVDGESFSITGSRHDGFGIQEQGCLKRADAKFTYDGFRKVWRPAVPGVG</sequence>
<evidence type="ECO:0000313" key="2">
    <source>
        <dbReference type="EMBL" id="TDQ43228.1"/>
    </source>
</evidence>
<keyword evidence="1" id="KW-1133">Transmembrane helix</keyword>